<dbReference type="Pfam" id="PF02469">
    <property type="entry name" value="Fasciclin"/>
    <property type="match status" value="2"/>
</dbReference>
<keyword evidence="5 14" id="KW-0732">Signal</keyword>
<dbReference type="AlphaFoldDB" id="A0A2I0AWC4"/>
<keyword evidence="13" id="KW-0812">Transmembrane</keyword>
<evidence type="ECO:0000256" key="3">
    <source>
        <dbReference type="ARBA" id="ARBA00022475"/>
    </source>
</evidence>
<evidence type="ECO:0000256" key="5">
    <source>
        <dbReference type="ARBA" id="ARBA00022729"/>
    </source>
</evidence>
<dbReference type="PANTHER" id="PTHR32382">
    <property type="entry name" value="FASCICLIN-LIKE ARABINOGALACTAN PROTEIN"/>
    <property type="match status" value="1"/>
</dbReference>
<dbReference type="GO" id="GO:0098552">
    <property type="term" value="C:side of membrane"/>
    <property type="evidence" value="ECO:0007669"/>
    <property type="project" value="UniProtKB-KW"/>
</dbReference>
<keyword evidence="13" id="KW-1133">Transmembrane helix</keyword>
<comment type="function">
    <text evidence="11">May be a cell surface adhesion protein.</text>
</comment>
<dbReference type="GO" id="GO:0005886">
    <property type="term" value="C:plasma membrane"/>
    <property type="evidence" value="ECO:0007669"/>
    <property type="project" value="UniProtKB-SubCell"/>
</dbReference>
<evidence type="ECO:0000259" key="15">
    <source>
        <dbReference type="PROSITE" id="PS50213"/>
    </source>
</evidence>
<name>A0A2I0AWC4_9ASPA</name>
<dbReference type="InterPro" id="IPR000782">
    <property type="entry name" value="FAS1_domain"/>
</dbReference>
<keyword evidence="9" id="KW-0325">Glycoprotein</keyword>
<dbReference type="OrthoDB" id="682048at2759"/>
<evidence type="ECO:0000256" key="4">
    <source>
        <dbReference type="ARBA" id="ARBA00022622"/>
    </source>
</evidence>
<dbReference type="FunFam" id="2.30.180.10:FF:000010">
    <property type="entry name" value="Fasciclin-like arabinogalactan protein 2"/>
    <property type="match status" value="1"/>
</dbReference>
<feature type="domain" description="FAS1" evidence="15">
    <location>
        <begin position="27"/>
        <end position="141"/>
    </location>
</feature>
<sequence>MHPLLRPSIPLLLLFLLLSGSAPPIYAFNITRILAQHPEFSTFNHYLSASHLAGEINRRKTVTILAVSNSAMADLLAKNLTLYTLKNVLALHVLVDYFGAKQLHQLTGGTTLTSTLFQATGSAPGTTGFVNITLHRAGRVSFSAADTSGHPPVSFVKSVKEIPYDLAVIQISAPLFSPEAEAPTAAPTDVNITSLMAKKGCKTFADLLDSTGDAAAAFAANVGSGLTAFCPIDQAMEAFLPRFKNLTADEKLSMLLYHAVPIYYSIQLLKSNNGVISTLATDGRSKNYNFTVQNDGEVVTLRTKVTTAKITGTLIDEDPLAVYTIDAVLEPRELFKPVKAPAPAPETVADSPKAGNNKKHKHAPAPVAPAADEPAASPNDNPADQKVADDDSSAAGGRDYAGAGKWITWPAAAAAAAMVAALVLAY</sequence>
<evidence type="ECO:0000256" key="12">
    <source>
        <dbReference type="SAM" id="MobiDB-lite"/>
    </source>
</evidence>
<dbReference type="SUPFAM" id="SSF82153">
    <property type="entry name" value="FAS1 domain"/>
    <property type="match status" value="2"/>
</dbReference>
<dbReference type="Proteomes" id="UP000236161">
    <property type="component" value="Unassembled WGS sequence"/>
</dbReference>
<dbReference type="Gene3D" id="2.30.180.10">
    <property type="entry name" value="FAS1 domain"/>
    <property type="match status" value="2"/>
</dbReference>
<evidence type="ECO:0000256" key="10">
    <source>
        <dbReference type="ARBA" id="ARBA00023288"/>
    </source>
</evidence>
<evidence type="ECO:0000256" key="8">
    <source>
        <dbReference type="ARBA" id="ARBA00023136"/>
    </source>
</evidence>
<keyword evidence="8 13" id="KW-0472">Membrane</keyword>
<dbReference type="SMART" id="SM00554">
    <property type="entry name" value="FAS1"/>
    <property type="match status" value="2"/>
</dbReference>
<evidence type="ECO:0000256" key="13">
    <source>
        <dbReference type="SAM" id="Phobius"/>
    </source>
</evidence>
<evidence type="ECO:0000256" key="2">
    <source>
        <dbReference type="ARBA" id="ARBA00007843"/>
    </source>
</evidence>
<keyword evidence="3" id="KW-1003">Cell membrane</keyword>
<evidence type="ECO:0000256" key="7">
    <source>
        <dbReference type="ARBA" id="ARBA00022974"/>
    </source>
</evidence>
<feature type="chain" id="PRO_5014172109" evidence="14">
    <location>
        <begin position="28"/>
        <end position="426"/>
    </location>
</feature>
<feature type="region of interest" description="Disordered" evidence="12">
    <location>
        <begin position="340"/>
        <end position="395"/>
    </location>
</feature>
<reference evidence="16 17" key="1">
    <citation type="journal article" date="2017" name="Nature">
        <title>The Apostasia genome and the evolution of orchids.</title>
        <authorList>
            <person name="Zhang G.Q."/>
            <person name="Liu K.W."/>
            <person name="Li Z."/>
            <person name="Lohaus R."/>
            <person name="Hsiao Y.Y."/>
            <person name="Niu S.C."/>
            <person name="Wang J.Y."/>
            <person name="Lin Y.C."/>
            <person name="Xu Q."/>
            <person name="Chen L.J."/>
            <person name="Yoshida K."/>
            <person name="Fujiwara S."/>
            <person name="Wang Z.W."/>
            <person name="Zhang Y.Q."/>
            <person name="Mitsuda N."/>
            <person name="Wang M."/>
            <person name="Liu G.H."/>
            <person name="Pecoraro L."/>
            <person name="Huang H.X."/>
            <person name="Xiao X.J."/>
            <person name="Lin M."/>
            <person name="Wu X.Y."/>
            <person name="Wu W.L."/>
            <person name="Chen Y.Y."/>
            <person name="Chang S.B."/>
            <person name="Sakamoto S."/>
            <person name="Ohme-Takagi M."/>
            <person name="Yagi M."/>
            <person name="Zeng S.J."/>
            <person name="Shen C.Y."/>
            <person name="Yeh C.M."/>
            <person name="Luo Y.B."/>
            <person name="Tsai W.C."/>
            <person name="Van de Peer Y."/>
            <person name="Liu Z.J."/>
        </authorList>
    </citation>
    <scope>NUCLEOTIDE SEQUENCE [LARGE SCALE GENOMIC DNA]</scope>
    <source>
        <strain evidence="17">cv. Shenzhen</strain>
        <tissue evidence="16">Stem</tissue>
    </source>
</reference>
<dbReference type="STRING" id="1088818.A0A2I0AWC4"/>
<keyword evidence="17" id="KW-1185">Reference proteome</keyword>
<evidence type="ECO:0000256" key="9">
    <source>
        <dbReference type="ARBA" id="ARBA00023180"/>
    </source>
</evidence>
<keyword evidence="6" id="KW-0677">Repeat</keyword>
<gene>
    <name evidence="16" type="primary">FLA2</name>
    <name evidence="16" type="ORF">AXF42_Ash011941</name>
</gene>
<dbReference type="PROSITE" id="PS50213">
    <property type="entry name" value="FAS1"/>
    <property type="match status" value="2"/>
</dbReference>
<evidence type="ECO:0000313" key="16">
    <source>
        <dbReference type="EMBL" id="PKA59816.1"/>
    </source>
</evidence>
<proteinExistence type="inferred from homology"/>
<feature type="signal peptide" evidence="14">
    <location>
        <begin position="1"/>
        <end position="27"/>
    </location>
</feature>
<organism evidence="16 17">
    <name type="scientific">Apostasia shenzhenica</name>
    <dbReference type="NCBI Taxonomy" id="1088818"/>
    <lineage>
        <taxon>Eukaryota</taxon>
        <taxon>Viridiplantae</taxon>
        <taxon>Streptophyta</taxon>
        <taxon>Embryophyta</taxon>
        <taxon>Tracheophyta</taxon>
        <taxon>Spermatophyta</taxon>
        <taxon>Magnoliopsida</taxon>
        <taxon>Liliopsida</taxon>
        <taxon>Asparagales</taxon>
        <taxon>Orchidaceae</taxon>
        <taxon>Apostasioideae</taxon>
        <taxon>Apostasia</taxon>
    </lineage>
</organism>
<evidence type="ECO:0000256" key="1">
    <source>
        <dbReference type="ARBA" id="ARBA00004609"/>
    </source>
</evidence>
<protein>
    <submittedName>
        <fullName evidence="16">Fasciclin-like arabinogalactan protein 2</fullName>
    </submittedName>
</protein>
<dbReference type="InterPro" id="IPR033254">
    <property type="entry name" value="Plant_FLA"/>
</dbReference>
<dbReference type="FunFam" id="2.30.180.10:FF:000008">
    <property type="entry name" value="Fasciclin-like arabinogalactan protein 10"/>
    <property type="match status" value="1"/>
</dbReference>
<feature type="transmembrane region" description="Helical" evidence="13">
    <location>
        <begin position="406"/>
        <end position="425"/>
    </location>
</feature>
<keyword evidence="7" id="KW-0654">Proteoglycan</keyword>
<dbReference type="InterPro" id="IPR036378">
    <property type="entry name" value="FAS1_dom_sf"/>
</dbReference>
<evidence type="ECO:0000256" key="6">
    <source>
        <dbReference type="ARBA" id="ARBA00022737"/>
    </source>
</evidence>
<dbReference type="EMBL" id="KZ451944">
    <property type="protein sequence ID" value="PKA59816.1"/>
    <property type="molecule type" value="Genomic_DNA"/>
</dbReference>
<evidence type="ECO:0000256" key="14">
    <source>
        <dbReference type="SAM" id="SignalP"/>
    </source>
</evidence>
<accession>A0A2I0AWC4</accession>
<evidence type="ECO:0000313" key="17">
    <source>
        <dbReference type="Proteomes" id="UP000236161"/>
    </source>
</evidence>
<keyword evidence="10" id="KW-0449">Lipoprotein</keyword>
<dbReference type="PANTHER" id="PTHR32382:SF4">
    <property type="entry name" value="FASCICLIN-LIKE ARABINOGALACTAN PROTEIN 1"/>
    <property type="match status" value="1"/>
</dbReference>
<comment type="similarity">
    <text evidence="2">Belongs to the fasciclin-like AGP family.</text>
</comment>
<evidence type="ECO:0000256" key="11">
    <source>
        <dbReference type="ARBA" id="ARBA00024686"/>
    </source>
</evidence>
<comment type="subcellular location">
    <subcellularLocation>
        <location evidence="1">Cell membrane</location>
        <topology evidence="1">Lipid-anchor</topology>
        <topology evidence="1">GPI-anchor</topology>
    </subcellularLocation>
</comment>
<feature type="domain" description="FAS1" evidence="15">
    <location>
        <begin position="188"/>
        <end position="329"/>
    </location>
</feature>
<keyword evidence="4" id="KW-0336">GPI-anchor</keyword>
<feature type="compositionally biased region" description="Low complexity" evidence="12">
    <location>
        <begin position="364"/>
        <end position="384"/>
    </location>
</feature>